<evidence type="ECO:0000259" key="1">
    <source>
        <dbReference type="Pfam" id="PF03446"/>
    </source>
</evidence>
<dbReference type="Gene3D" id="1.10.1040.10">
    <property type="entry name" value="N-(1-d-carboxylethyl)-l-norvaline Dehydrogenase, domain 2"/>
    <property type="match status" value="1"/>
</dbReference>
<dbReference type="InterPro" id="IPR051265">
    <property type="entry name" value="HIBADH-related_NP60_sf"/>
</dbReference>
<accession>A0A6B0YW07</accession>
<gene>
    <name evidence="3" type="ORF">F4Y42_10860</name>
</gene>
<name>A0A6B0YW07_9CHLR</name>
<proteinExistence type="predicted"/>
<dbReference type="InterPro" id="IPR006115">
    <property type="entry name" value="6PGDH_NADP-bd"/>
</dbReference>
<dbReference type="GO" id="GO:0050661">
    <property type="term" value="F:NADP binding"/>
    <property type="evidence" value="ECO:0007669"/>
    <property type="project" value="InterPro"/>
</dbReference>
<dbReference type="InterPro" id="IPR036291">
    <property type="entry name" value="NAD(P)-bd_dom_sf"/>
</dbReference>
<dbReference type="InterPro" id="IPR013328">
    <property type="entry name" value="6PGD_dom2"/>
</dbReference>
<feature type="domain" description="Phosphogluconate dehydrogenase NAD-binding putative C-terminal" evidence="2">
    <location>
        <begin position="190"/>
        <end position="258"/>
    </location>
</feature>
<dbReference type="Pfam" id="PF03446">
    <property type="entry name" value="NAD_binding_2"/>
    <property type="match status" value="1"/>
</dbReference>
<comment type="caution">
    <text evidence="3">The sequence shown here is derived from an EMBL/GenBank/DDBJ whole genome shotgun (WGS) entry which is preliminary data.</text>
</comment>
<organism evidence="3">
    <name type="scientific">Caldilineaceae bacterium SB0664_bin_27</name>
    <dbReference type="NCBI Taxonomy" id="2605260"/>
    <lineage>
        <taxon>Bacteria</taxon>
        <taxon>Bacillati</taxon>
        <taxon>Chloroflexota</taxon>
        <taxon>Caldilineae</taxon>
        <taxon>Caldilineales</taxon>
        <taxon>Caldilineaceae</taxon>
    </lineage>
</organism>
<feature type="domain" description="6-phosphogluconate dehydrogenase NADP-binding" evidence="1">
    <location>
        <begin position="7"/>
        <end position="128"/>
    </location>
</feature>
<dbReference type="Pfam" id="PF09130">
    <property type="entry name" value="DUF1932"/>
    <property type="match status" value="1"/>
</dbReference>
<dbReference type="SUPFAM" id="SSF51735">
    <property type="entry name" value="NAD(P)-binding Rossmann-fold domains"/>
    <property type="match status" value="1"/>
</dbReference>
<protein>
    <submittedName>
        <fullName evidence="3">NAD(P)-dependent oxidoreductase</fullName>
    </submittedName>
</protein>
<evidence type="ECO:0000259" key="2">
    <source>
        <dbReference type="Pfam" id="PF09130"/>
    </source>
</evidence>
<reference evidence="3" key="1">
    <citation type="submission" date="2019-09" db="EMBL/GenBank/DDBJ databases">
        <title>Characterisation of the sponge microbiome using genome-centric metagenomics.</title>
        <authorList>
            <person name="Engelberts J.P."/>
            <person name="Robbins S.J."/>
            <person name="De Goeij J.M."/>
            <person name="Aranda M."/>
            <person name="Bell S.C."/>
            <person name="Webster N.S."/>
        </authorList>
    </citation>
    <scope>NUCLEOTIDE SEQUENCE</scope>
    <source>
        <strain evidence="3">SB0664_bin_27</strain>
    </source>
</reference>
<sequence length="290" mass="30959">MKTVAILSPGDMGHTVGERLKENGLHVIAHLADRSARTRGLAEKAGIEEVYSYDSLVEEADVVLCILVPAEARAAAQTVADAIRRTGADLLYADCNAVAPQTTKEIGETIAGSGGRFADASIIGPPPHREGTTRFYASGVHAGELARLEDYGLDVPVISDRIGDASSIKMCYAGLTKGLTALCTNLLVSAEALGIRDALFEEWGLSQEGMLKRVQGLTSMPPKSRRWVGEMEEIAATMEGVGMTPKFHEGAAHIYRFVGASTLADRNPEDPDEPSLEEMLEKLVELLPAG</sequence>
<dbReference type="PANTHER" id="PTHR43580:SF2">
    <property type="entry name" value="CYTOKINE-LIKE NUCLEAR FACTOR N-PAC"/>
    <property type="match status" value="1"/>
</dbReference>
<evidence type="ECO:0000313" key="3">
    <source>
        <dbReference type="EMBL" id="MXY93932.1"/>
    </source>
</evidence>
<dbReference type="InterPro" id="IPR015814">
    <property type="entry name" value="Pgluconate_DH_NAD-bd_C"/>
</dbReference>
<dbReference type="PANTHER" id="PTHR43580">
    <property type="entry name" value="OXIDOREDUCTASE GLYR1-RELATED"/>
    <property type="match status" value="1"/>
</dbReference>
<dbReference type="SUPFAM" id="SSF48179">
    <property type="entry name" value="6-phosphogluconate dehydrogenase C-terminal domain-like"/>
    <property type="match status" value="1"/>
</dbReference>
<dbReference type="Gene3D" id="3.40.50.720">
    <property type="entry name" value="NAD(P)-binding Rossmann-like Domain"/>
    <property type="match status" value="1"/>
</dbReference>
<dbReference type="EMBL" id="VXRG01000090">
    <property type="protein sequence ID" value="MXY93932.1"/>
    <property type="molecule type" value="Genomic_DNA"/>
</dbReference>
<dbReference type="InterPro" id="IPR008927">
    <property type="entry name" value="6-PGluconate_DH-like_C_sf"/>
</dbReference>
<dbReference type="AlphaFoldDB" id="A0A6B0YW07"/>